<evidence type="ECO:0000256" key="2">
    <source>
        <dbReference type="ARBA" id="ARBA00005189"/>
    </source>
</evidence>
<feature type="domain" description="O-acyltransferase WSD1 C-terminal" evidence="13">
    <location>
        <begin position="294"/>
        <end position="432"/>
    </location>
</feature>
<evidence type="ECO:0000256" key="1">
    <source>
        <dbReference type="ARBA" id="ARBA00004771"/>
    </source>
</evidence>
<comment type="caution">
    <text evidence="14">The sequence shown here is derived from an EMBL/GenBank/DDBJ whole genome shotgun (WGS) entry which is preliminary data.</text>
</comment>
<dbReference type="UniPathway" id="UPA00282"/>
<accession>A0A853CQD3</accession>
<name>A0A853CQD3_9MICO</name>
<dbReference type="EMBL" id="JACCFL010000001">
    <property type="protein sequence ID" value="NYJ22887.1"/>
    <property type="molecule type" value="Genomic_DNA"/>
</dbReference>
<evidence type="ECO:0000256" key="3">
    <source>
        <dbReference type="ARBA" id="ARBA00009587"/>
    </source>
</evidence>
<keyword evidence="8" id="KW-0443">Lipid metabolism</keyword>
<evidence type="ECO:0000259" key="12">
    <source>
        <dbReference type="Pfam" id="PF03007"/>
    </source>
</evidence>
<dbReference type="EC" id="2.3.1.20" evidence="4"/>
<dbReference type="GO" id="GO:0005886">
    <property type="term" value="C:plasma membrane"/>
    <property type="evidence" value="ECO:0007669"/>
    <property type="project" value="TreeGrafter"/>
</dbReference>
<keyword evidence="5" id="KW-0444">Lipid biosynthesis</keyword>
<feature type="domain" description="O-acyltransferase WSD1-like N-terminal" evidence="12">
    <location>
        <begin position="33"/>
        <end position="254"/>
    </location>
</feature>
<gene>
    <name evidence="14" type="ORF">HNR13_001174</name>
</gene>
<evidence type="ECO:0000256" key="11">
    <source>
        <dbReference type="SAM" id="MobiDB-lite"/>
    </source>
</evidence>
<evidence type="ECO:0000256" key="4">
    <source>
        <dbReference type="ARBA" id="ARBA00013244"/>
    </source>
</evidence>
<evidence type="ECO:0000256" key="6">
    <source>
        <dbReference type="ARBA" id="ARBA00022679"/>
    </source>
</evidence>
<feature type="region of interest" description="Disordered" evidence="11">
    <location>
        <begin position="172"/>
        <end position="196"/>
    </location>
</feature>
<evidence type="ECO:0000256" key="5">
    <source>
        <dbReference type="ARBA" id="ARBA00022516"/>
    </source>
</evidence>
<dbReference type="InterPro" id="IPR023213">
    <property type="entry name" value="CAT-like_dom_sf"/>
</dbReference>
<protein>
    <recommendedName>
        <fullName evidence="4">diacylglycerol O-acyltransferase</fullName>
        <ecNumber evidence="4">2.3.1.20</ecNumber>
    </recommendedName>
</protein>
<dbReference type="GO" id="GO:0019432">
    <property type="term" value="P:triglyceride biosynthetic process"/>
    <property type="evidence" value="ECO:0007669"/>
    <property type="project" value="UniProtKB-UniPathway"/>
</dbReference>
<evidence type="ECO:0000256" key="7">
    <source>
        <dbReference type="ARBA" id="ARBA00022798"/>
    </source>
</evidence>
<dbReference type="SUPFAM" id="SSF52777">
    <property type="entry name" value="CoA-dependent acyltransferases"/>
    <property type="match status" value="1"/>
</dbReference>
<dbReference type="GO" id="GO:0051701">
    <property type="term" value="P:biological process involved in interaction with host"/>
    <property type="evidence" value="ECO:0007669"/>
    <property type="project" value="TreeGrafter"/>
</dbReference>
<keyword evidence="9 14" id="KW-0012">Acyltransferase</keyword>
<organism evidence="14 15">
    <name type="scientific">Leifsonia shinshuensis</name>
    <dbReference type="NCBI Taxonomy" id="150026"/>
    <lineage>
        <taxon>Bacteria</taxon>
        <taxon>Bacillati</taxon>
        <taxon>Actinomycetota</taxon>
        <taxon>Actinomycetes</taxon>
        <taxon>Micrococcales</taxon>
        <taxon>Microbacteriaceae</taxon>
        <taxon>Leifsonia</taxon>
    </lineage>
</organism>
<dbReference type="GO" id="GO:0006071">
    <property type="term" value="P:glycerol metabolic process"/>
    <property type="evidence" value="ECO:0007669"/>
    <property type="project" value="UniProtKB-KW"/>
</dbReference>
<dbReference type="InterPro" id="IPR009721">
    <property type="entry name" value="O-acyltransferase_WSD1_C"/>
</dbReference>
<evidence type="ECO:0000256" key="10">
    <source>
        <dbReference type="ARBA" id="ARBA00048109"/>
    </source>
</evidence>
<keyword evidence="7" id="KW-0319">Glycerol metabolism</keyword>
<sequence length="435" mass="45378">MEGRDAPAGAIAAVDAANFALERGQPNVVSLAGLLAPGGFVDDRGVPDVERLRRVLANRVRAVPALCRRPVSDGSAWRWEPSLPDVSRHVRLWQPDAESPHAGASAASFERVCARTLMTPLPLDRPLWELLLVPAAAGTSCGVLFRLHHALADGLEAESLVAALCDSDADAEGGGSGGSNVDARPQAPARPADRSSRLARLREAGAQTVAVFRRTVRSRVLLGSLGVTRDVAFLDVGLAELHDGAKRAGGTVGDAFLAAFGQGLRAVLTAARESLPETLPVSSPVRLARRGGEGNATGVMLVHVPVADADASAGVARVAAETRSEKARARAAGTFTWMASPRSAALLMRFARTQRAVAAIASEFPGPSRTLRLDGAELVSAWPLSLLSANVRVGAVAASYAGRFRVSVQTDADHLPPARVVADAMAAAFEAIARR</sequence>
<keyword evidence="6 14" id="KW-0808">Transferase</keyword>
<dbReference type="InterPro" id="IPR045034">
    <property type="entry name" value="O-acyltransferase_WSD1-like"/>
</dbReference>
<comment type="pathway">
    <text evidence="2">Lipid metabolism.</text>
</comment>
<dbReference type="GO" id="GO:0071731">
    <property type="term" value="P:response to nitric oxide"/>
    <property type="evidence" value="ECO:0007669"/>
    <property type="project" value="TreeGrafter"/>
</dbReference>
<evidence type="ECO:0000313" key="15">
    <source>
        <dbReference type="Proteomes" id="UP000578352"/>
    </source>
</evidence>
<dbReference type="PANTHER" id="PTHR31650">
    <property type="entry name" value="O-ACYLTRANSFERASE (WSD1-LIKE) FAMILY PROTEIN"/>
    <property type="match status" value="1"/>
</dbReference>
<dbReference type="GO" id="GO:0001666">
    <property type="term" value="P:response to hypoxia"/>
    <property type="evidence" value="ECO:0007669"/>
    <property type="project" value="TreeGrafter"/>
</dbReference>
<evidence type="ECO:0000256" key="8">
    <source>
        <dbReference type="ARBA" id="ARBA00023098"/>
    </source>
</evidence>
<dbReference type="PANTHER" id="PTHR31650:SF1">
    <property type="entry name" value="WAX ESTER SYNTHASE_DIACYLGLYCEROL ACYLTRANSFERASE 4-RELATED"/>
    <property type="match status" value="1"/>
</dbReference>
<dbReference type="InterPro" id="IPR004255">
    <property type="entry name" value="O-acyltransferase_WSD1_N"/>
</dbReference>
<reference evidence="14 15" key="1">
    <citation type="submission" date="2020-07" db="EMBL/GenBank/DDBJ databases">
        <title>Sequencing the genomes of 1000 actinobacteria strains.</title>
        <authorList>
            <person name="Klenk H.-P."/>
        </authorList>
    </citation>
    <scope>NUCLEOTIDE SEQUENCE [LARGE SCALE GENOMIC DNA]</scope>
    <source>
        <strain evidence="14 15">DSM 15165</strain>
    </source>
</reference>
<dbReference type="Proteomes" id="UP000578352">
    <property type="component" value="Unassembled WGS sequence"/>
</dbReference>
<comment type="pathway">
    <text evidence="1">Glycerolipid metabolism; triacylglycerol biosynthesis.</text>
</comment>
<comment type="similarity">
    <text evidence="3">Belongs to the long-chain O-acyltransferase family.</text>
</comment>
<evidence type="ECO:0000259" key="13">
    <source>
        <dbReference type="Pfam" id="PF06974"/>
    </source>
</evidence>
<dbReference type="Gene3D" id="3.30.559.10">
    <property type="entry name" value="Chloramphenicol acetyltransferase-like domain"/>
    <property type="match status" value="1"/>
</dbReference>
<dbReference type="Pfam" id="PF03007">
    <property type="entry name" value="WS_DGAT_cat"/>
    <property type="match status" value="1"/>
</dbReference>
<dbReference type="AlphaFoldDB" id="A0A853CQD3"/>
<dbReference type="Pfam" id="PF06974">
    <property type="entry name" value="WS_DGAT_C"/>
    <property type="match status" value="1"/>
</dbReference>
<evidence type="ECO:0000256" key="9">
    <source>
        <dbReference type="ARBA" id="ARBA00023315"/>
    </source>
</evidence>
<proteinExistence type="inferred from homology"/>
<comment type="catalytic activity">
    <reaction evidence="10">
        <text>an acyl-CoA + a 1,2-diacyl-sn-glycerol = a triacyl-sn-glycerol + CoA</text>
        <dbReference type="Rhea" id="RHEA:10868"/>
        <dbReference type="ChEBI" id="CHEBI:17815"/>
        <dbReference type="ChEBI" id="CHEBI:57287"/>
        <dbReference type="ChEBI" id="CHEBI:58342"/>
        <dbReference type="ChEBI" id="CHEBI:64615"/>
        <dbReference type="EC" id="2.3.1.20"/>
    </reaction>
</comment>
<dbReference type="RefSeq" id="WP_179604883.1">
    <property type="nucleotide sequence ID" value="NZ_BAABEH010000001.1"/>
</dbReference>
<dbReference type="GO" id="GO:0004144">
    <property type="term" value="F:diacylglycerol O-acyltransferase activity"/>
    <property type="evidence" value="ECO:0007669"/>
    <property type="project" value="UniProtKB-EC"/>
</dbReference>
<evidence type="ECO:0000313" key="14">
    <source>
        <dbReference type="EMBL" id="NYJ22887.1"/>
    </source>
</evidence>